<feature type="transmembrane region" description="Helical" evidence="1">
    <location>
        <begin position="165"/>
        <end position="183"/>
    </location>
</feature>
<feature type="domain" description="DUF6199" evidence="2">
    <location>
        <begin position="172"/>
        <end position="231"/>
    </location>
</feature>
<protein>
    <recommendedName>
        <fullName evidence="2">DUF6199 domain-containing protein</fullName>
    </recommendedName>
</protein>
<feature type="transmembrane region" description="Helical" evidence="1">
    <location>
        <begin position="210"/>
        <end position="231"/>
    </location>
</feature>
<keyword evidence="1" id="KW-1133">Transmembrane helix</keyword>
<dbReference type="PROSITE" id="PS51257">
    <property type="entry name" value="PROKAR_LIPOPROTEIN"/>
    <property type="match status" value="1"/>
</dbReference>
<gene>
    <name evidence="3" type="ORF">H7C19_00240</name>
</gene>
<evidence type="ECO:0000256" key="1">
    <source>
        <dbReference type="SAM" id="Phobius"/>
    </source>
</evidence>
<dbReference type="Pfam" id="PF19701">
    <property type="entry name" value="DUF6199"/>
    <property type="match status" value="1"/>
</dbReference>
<keyword evidence="4" id="KW-1185">Reference proteome</keyword>
<evidence type="ECO:0000313" key="3">
    <source>
        <dbReference type="EMBL" id="MBB6669107.1"/>
    </source>
</evidence>
<organism evidence="3 4">
    <name type="scientific">Cohnella nanjingensis</name>
    <dbReference type="NCBI Taxonomy" id="1387779"/>
    <lineage>
        <taxon>Bacteria</taxon>
        <taxon>Bacillati</taxon>
        <taxon>Bacillota</taxon>
        <taxon>Bacilli</taxon>
        <taxon>Bacillales</taxon>
        <taxon>Paenibacillaceae</taxon>
        <taxon>Cohnella</taxon>
    </lineage>
</organism>
<accession>A0A7X0RKE9</accession>
<feature type="transmembrane region" description="Helical" evidence="1">
    <location>
        <begin position="12"/>
        <end position="30"/>
    </location>
</feature>
<keyword evidence="1" id="KW-0812">Transmembrane</keyword>
<sequence length="234" mass="26544">MATVFKKMASPSFLFFACVIVVSALVGILSEPYFTEPVFYIDGHKYALDRDQGALVAYRSGSASPVQVRIDGPSRTVIIDRQEHVIAKNSDPYNIKYSVTYPNGRRYEVQDQSRLLLSYDAKGDLYLPFTVSVNGQSVKGDDEEAYSPAALVTAAYPEYHEKPGVPGFLFLALGLLIYGWCSYRYRKFQDVTFWLSLKWIWVEDPEPSEFYYFMCKVGGILVMFGAVWVAFQAY</sequence>
<dbReference type="AlphaFoldDB" id="A0A7X0RKE9"/>
<dbReference type="EMBL" id="JACJVP010000001">
    <property type="protein sequence ID" value="MBB6669107.1"/>
    <property type="molecule type" value="Genomic_DNA"/>
</dbReference>
<keyword evidence="1" id="KW-0472">Membrane</keyword>
<dbReference type="InterPro" id="IPR045679">
    <property type="entry name" value="DUF6199"/>
</dbReference>
<dbReference type="Proteomes" id="UP000547209">
    <property type="component" value="Unassembled WGS sequence"/>
</dbReference>
<evidence type="ECO:0000313" key="4">
    <source>
        <dbReference type="Proteomes" id="UP000547209"/>
    </source>
</evidence>
<name>A0A7X0RKE9_9BACL</name>
<reference evidence="3 4" key="1">
    <citation type="submission" date="2020-08" db="EMBL/GenBank/DDBJ databases">
        <title>Cohnella phylogeny.</title>
        <authorList>
            <person name="Dunlap C."/>
        </authorList>
    </citation>
    <scope>NUCLEOTIDE SEQUENCE [LARGE SCALE GENOMIC DNA]</scope>
    <source>
        <strain evidence="3 4">DSM 28246</strain>
    </source>
</reference>
<proteinExistence type="predicted"/>
<dbReference type="RefSeq" id="WP_185140553.1">
    <property type="nucleotide sequence ID" value="NZ_JACJVP010000001.1"/>
</dbReference>
<comment type="caution">
    <text evidence="3">The sequence shown here is derived from an EMBL/GenBank/DDBJ whole genome shotgun (WGS) entry which is preliminary data.</text>
</comment>
<evidence type="ECO:0000259" key="2">
    <source>
        <dbReference type="Pfam" id="PF19701"/>
    </source>
</evidence>